<dbReference type="GO" id="GO:0019867">
    <property type="term" value="C:outer membrane"/>
    <property type="evidence" value="ECO:0007669"/>
    <property type="project" value="InterPro"/>
</dbReference>
<accession>A0A7S7NMI5</accession>
<proteinExistence type="predicted"/>
<evidence type="ECO:0000313" key="2">
    <source>
        <dbReference type="EMBL" id="QOY86373.1"/>
    </source>
</evidence>
<name>A0A7S7NMI5_PALFE</name>
<dbReference type="AlphaFoldDB" id="A0A7S7NMI5"/>
<reference evidence="2 3" key="1">
    <citation type="submission" date="2020-10" db="EMBL/GenBank/DDBJ databases">
        <title>Complete genome sequence of Paludibaculum fermentans P105T, a facultatively anaerobic acidobacterium capable of dissimilatory Fe(III) reduction.</title>
        <authorList>
            <person name="Dedysh S.N."/>
            <person name="Beletsky A.V."/>
            <person name="Kulichevskaya I.S."/>
            <person name="Mardanov A.V."/>
            <person name="Ravin N.V."/>
        </authorList>
    </citation>
    <scope>NUCLEOTIDE SEQUENCE [LARGE SCALE GENOMIC DNA]</scope>
    <source>
        <strain evidence="2 3">P105</strain>
    </source>
</reference>
<organism evidence="2 3">
    <name type="scientific">Paludibaculum fermentans</name>
    <dbReference type="NCBI Taxonomy" id="1473598"/>
    <lineage>
        <taxon>Bacteria</taxon>
        <taxon>Pseudomonadati</taxon>
        <taxon>Acidobacteriota</taxon>
        <taxon>Terriglobia</taxon>
        <taxon>Bryobacterales</taxon>
        <taxon>Bryobacteraceae</taxon>
        <taxon>Paludibaculum</taxon>
    </lineage>
</organism>
<dbReference type="KEGG" id="pfer:IRI77_26690"/>
<protein>
    <recommendedName>
        <fullName evidence="1">POTRA domain-containing protein</fullName>
    </recommendedName>
</protein>
<dbReference type="InterPro" id="IPR010827">
    <property type="entry name" value="BamA/TamA_POTRA"/>
</dbReference>
<dbReference type="SUPFAM" id="SSF48371">
    <property type="entry name" value="ARM repeat"/>
    <property type="match status" value="1"/>
</dbReference>
<dbReference type="Proteomes" id="UP000593892">
    <property type="component" value="Chromosome"/>
</dbReference>
<gene>
    <name evidence="2" type="ORF">IRI77_26690</name>
</gene>
<keyword evidence="3" id="KW-1185">Reference proteome</keyword>
<sequence length="336" mass="37014">MLHFRTVVLALTAWTLALPAQPRIGQIEIYGTRKIPQDKIRKALGLSPGDPLTKPKGEIEDTLESIDGVVQAQVEAFCCEQGKPILYVGILERGARNVQYRSFPDQDLALPDEVTRAYAVFTTALERASAEGDLKEDLSNGYSIMQNPACQAAQAKFVDLAEKHLVVLRNILKNARNSEARAIAAYVIGYAPDKAAVIGDVQLAMQDPDGGVRANAARTIRGFAFYSFARPNANLKVQATWFVELANSIELGDRLEAAKGLLLFTEKRDETVLANIRDRAMPSLLEMAHWQYLAHALPAFLVVGRVSGLTDEELEKAWSDGDRDKILKSIEKPAKK</sequence>
<evidence type="ECO:0000313" key="3">
    <source>
        <dbReference type="Proteomes" id="UP000593892"/>
    </source>
</evidence>
<dbReference type="EMBL" id="CP063849">
    <property type="protein sequence ID" value="QOY86373.1"/>
    <property type="molecule type" value="Genomic_DNA"/>
</dbReference>
<feature type="domain" description="POTRA" evidence="1">
    <location>
        <begin position="22"/>
        <end position="56"/>
    </location>
</feature>
<dbReference type="Pfam" id="PF07244">
    <property type="entry name" value="POTRA"/>
    <property type="match status" value="1"/>
</dbReference>
<dbReference type="InterPro" id="IPR016024">
    <property type="entry name" value="ARM-type_fold"/>
</dbReference>
<evidence type="ECO:0000259" key="1">
    <source>
        <dbReference type="Pfam" id="PF07244"/>
    </source>
</evidence>
<dbReference type="RefSeq" id="WP_194448042.1">
    <property type="nucleotide sequence ID" value="NZ_CP063849.1"/>
</dbReference>